<proteinExistence type="predicted"/>
<sequence length="157" mass="17764">MGIVARVARELTTSWDPCVSEGEWSGMLSFYSYVSSTAIVTFPIDSVIRYTVHSQELYGRELPQCWNPPQSVPSCLLFHLKEIEFKFFEGQEDELKLSDCFLSNAKSFGEGEHALTPIDTETVQYILQNDIKQDPEVAVVKLACENRFATVMLDAEL</sequence>
<protein>
    <submittedName>
        <fullName evidence="1">Uncharacterized protein</fullName>
    </submittedName>
</protein>
<keyword evidence="2" id="KW-1185">Reference proteome</keyword>
<comment type="caution">
    <text evidence="1">The sequence shown here is derived from an EMBL/GenBank/DDBJ whole genome shotgun (WGS) entry which is preliminary data.</text>
</comment>
<dbReference type="EMBL" id="CM046388">
    <property type="protein sequence ID" value="KAI8570784.1"/>
    <property type="molecule type" value="Genomic_DNA"/>
</dbReference>
<dbReference type="Proteomes" id="UP001062846">
    <property type="component" value="Chromosome 1"/>
</dbReference>
<evidence type="ECO:0000313" key="1">
    <source>
        <dbReference type="EMBL" id="KAI8570784.1"/>
    </source>
</evidence>
<name>A0ACC0Q042_RHOML</name>
<gene>
    <name evidence="1" type="ORF">RHMOL_Rhmol01G0063800</name>
</gene>
<reference evidence="1" key="1">
    <citation type="submission" date="2022-02" db="EMBL/GenBank/DDBJ databases">
        <title>Plant Genome Project.</title>
        <authorList>
            <person name="Zhang R.-G."/>
        </authorList>
    </citation>
    <scope>NUCLEOTIDE SEQUENCE</scope>
    <source>
        <strain evidence="1">AT1</strain>
    </source>
</reference>
<organism evidence="1 2">
    <name type="scientific">Rhododendron molle</name>
    <name type="common">Chinese azalea</name>
    <name type="synonym">Azalea mollis</name>
    <dbReference type="NCBI Taxonomy" id="49168"/>
    <lineage>
        <taxon>Eukaryota</taxon>
        <taxon>Viridiplantae</taxon>
        <taxon>Streptophyta</taxon>
        <taxon>Embryophyta</taxon>
        <taxon>Tracheophyta</taxon>
        <taxon>Spermatophyta</taxon>
        <taxon>Magnoliopsida</taxon>
        <taxon>eudicotyledons</taxon>
        <taxon>Gunneridae</taxon>
        <taxon>Pentapetalae</taxon>
        <taxon>asterids</taxon>
        <taxon>Ericales</taxon>
        <taxon>Ericaceae</taxon>
        <taxon>Ericoideae</taxon>
        <taxon>Rhodoreae</taxon>
        <taxon>Rhododendron</taxon>
    </lineage>
</organism>
<evidence type="ECO:0000313" key="2">
    <source>
        <dbReference type="Proteomes" id="UP001062846"/>
    </source>
</evidence>
<accession>A0ACC0Q042</accession>